<keyword evidence="2" id="KW-1185">Reference proteome</keyword>
<evidence type="ECO:0000313" key="2">
    <source>
        <dbReference type="Proteomes" id="UP000289340"/>
    </source>
</evidence>
<reference evidence="1 2" key="1">
    <citation type="submission" date="2018-09" db="EMBL/GenBank/DDBJ databases">
        <title>A high-quality reference genome of wild soybean provides a powerful tool to mine soybean genomes.</title>
        <authorList>
            <person name="Xie M."/>
            <person name="Chung C.Y.L."/>
            <person name="Li M.-W."/>
            <person name="Wong F.-L."/>
            <person name="Chan T.-F."/>
            <person name="Lam H.-M."/>
        </authorList>
    </citation>
    <scope>NUCLEOTIDE SEQUENCE [LARGE SCALE GENOMIC DNA]</scope>
    <source>
        <strain evidence="2">cv. W05</strain>
        <tissue evidence="1">Hypocotyl of etiolated seedlings</tissue>
    </source>
</reference>
<dbReference type="AlphaFoldDB" id="A0A445G7B9"/>
<feature type="non-terminal residue" evidence="1">
    <location>
        <position position="1"/>
    </location>
</feature>
<accession>A0A445G7B9</accession>
<name>A0A445G7B9_GLYSO</name>
<evidence type="ECO:0000313" key="1">
    <source>
        <dbReference type="EMBL" id="RZB57074.1"/>
    </source>
</evidence>
<dbReference type="Proteomes" id="UP000289340">
    <property type="component" value="Chromosome 17"/>
</dbReference>
<proteinExistence type="predicted"/>
<sequence>VGGHNGPVLSLSNKLLGEDSRAKFWQVVEKMVLFVVRLWSLSSSGRHDQRALKATLYGLEKPVDLFSVAGNQFCKSLNNCIPLFSSENTTNEPALSTKASHLCTALY</sequence>
<organism evidence="1 2">
    <name type="scientific">Glycine soja</name>
    <name type="common">Wild soybean</name>
    <dbReference type="NCBI Taxonomy" id="3848"/>
    <lineage>
        <taxon>Eukaryota</taxon>
        <taxon>Viridiplantae</taxon>
        <taxon>Streptophyta</taxon>
        <taxon>Embryophyta</taxon>
        <taxon>Tracheophyta</taxon>
        <taxon>Spermatophyta</taxon>
        <taxon>Magnoliopsida</taxon>
        <taxon>eudicotyledons</taxon>
        <taxon>Gunneridae</taxon>
        <taxon>Pentapetalae</taxon>
        <taxon>rosids</taxon>
        <taxon>fabids</taxon>
        <taxon>Fabales</taxon>
        <taxon>Fabaceae</taxon>
        <taxon>Papilionoideae</taxon>
        <taxon>50 kb inversion clade</taxon>
        <taxon>NPAAA clade</taxon>
        <taxon>indigoferoid/millettioid clade</taxon>
        <taxon>Phaseoleae</taxon>
        <taxon>Glycine</taxon>
        <taxon>Glycine subgen. Soja</taxon>
    </lineage>
</organism>
<comment type="caution">
    <text evidence="1">The sequence shown here is derived from an EMBL/GenBank/DDBJ whole genome shotgun (WGS) entry which is preliminary data.</text>
</comment>
<dbReference type="EMBL" id="QZWG01000017">
    <property type="protein sequence ID" value="RZB57074.1"/>
    <property type="molecule type" value="Genomic_DNA"/>
</dbReference>
<protein>
    <submittedName>
        <fullName evidence="1">Uncharacterized protein</fullName>
    </submittedName>
</protein>
<gene>
    <name evidence="1" type="ORF">D0Y65_045954</name>
</gene>